<dbReference type="SUPFAM" id="SSF53756">
    <property type="entry name" value="UDP-Glycosyltransferase/glycogen phosphorylase"/>
    <property type="match status" value="1"/>
</dbReference>
<dbReference type="PANTHER" id="PTHR48043:SF12">
    <property type="entry name" value="UDP-GLUCURONOSYLTRANSFERASE 2B4"/>
    <property type="match status" value="1"/>
</dbReference>
<dbReference type="Gene3D" id="3.40.50.2000">
    <property type="entry name" value="Glycogen Phosphorylase B"/>
    <property type="match status" value="2"/>
</dbReference>
<dbReference type="PANTHER" id="PTHR48043">
    <property type="entry name" value="EG:EG0003.4 PROTEIN-RELATED"/>
    <property type="match status" value="1"/>
</dbReference>
<evidence type="ECO:0000256" key="7">
    <source>
        <dbReference type="ARBA" id="ARBA00022729"/>
    </source>
</evidence>
<keyword evidence="8" id="KW-0256">Endoplasmic reticulum</keyword>
<accession>A0A7J7FFI4</accession>
<evidence type="ECO:0000256" key="1">
    <source>
        <dbReference type="ARBA" id="ARBA00004389"/>
    </source>
</evidence>
<proteinExistence type="inferred from homology"/>
<dbReference type="Proteomes" id="UP000551758">
    <property type="component" value="Unassembled WGS sequence"/>
</dbReference>
<evidence type="ECO:0000256" key="6">
    <source>
        <dbReference type="ARBA" id="ARBA00022692"/>
    </source>
</evidence>
<comment type="subcellular location">
    <subcellularLocation>
        <location evidence="1">Endoplasmic reticulum membrane</location>
        <topology evidence="1">Single-pass membrane protein</topology>
    </subcellularLocation>
</comment>
<gene>
    <name evidence="12" type="ORF">HPG69_001435</name>
</gene>
<evidence type="ECO:0000256" key="3">
    <source>
        <dbReference type="ARBA" id="ARBA00012544"/>
    </source>
</evidence>
<dbReference type="AlphaFoldDB" id="A0A7J7FFI4"/>
<keyword evidence="9" id="KW-1133">Transmembrane helix</keyword>
<name>A0A7J7FFI4_DICBM</name>
<evidence type="ECO:0000256" key="11">
    <source>
        <dbReference type="ARBA" id="ARBA00023180"/>
    </source>
</evidence>
<evidence type="ECO:0000256" key="9">
    <source>
        <dbReference type="ARBA" id="ARBA00022989"/>
    </source>
</evidence>
<keyword evidence="4" id="KW-0328">Glycosyltransferase</keyword>
<keyword evidence="11" id="KW-0325">Glycoprotein</keyword>
<sequence length="266" mass="29929">AILDELVTRGHEVTVLRSSFFLGFKNLPDIKFELFPTSFTKDYLEVFFHTIDQGLDICAKRYILDFCEEVVLNKKLVTKLQESRFDVILADAIGPCGELLAELLKIPLVYSLCFSSGYTIEKYSGGLPFPPSYVPVVIPTTLSDLLGKAKTWVIGTYGYFEFPWPLLTHFKFVGGFLCKPAKPLPMVLWRFDGHPKTKAFITHGGNNGIYEVIYHGIPMIGISWFAEQPDTFTLMKIKGADVRMDLSTISSTNLLNALKRVINDPS</sequence>
<keyword evidence="7" id="KW-0732">Signal</keyword>
<evidence type="ECO:0000256" key="4">
    <source>
        <dbReference type="ARBA" id="ARBA00022676"/>
    </source>
</evidence>
<evidence type="ECO:0000256" key="5">
    <source>
        <dbReference type="ARBA" id="ARBA00022679"/>
    </source>
</evidence>
<comment type="similarity">
    <text evidence="2">Belongs to the UDP-glycosyltransferase family.</text>
</comment>
<keyword evidence="10" id="KW-0472">Membrane</keyword>
<dbReference type="EMBL" id="JACDTQ010000745">
    <property type="protein sequence ID" value="KAF5926805.1"/>
    <property type="molecule type" value="Genomic_DNA"/>
</dbReference>
<evidence type="ECO:0000256" key="8">
    <source>
        <dbReference type="ARBA" id="ARBA00022824"/>
    </source>
</evidence>
<dbReference type="InterPro" id="IPR002213">
    <property type="entry name" value="UDP_glucos_trans"/>
</dbReference>
<protein>
    <recommendedName>
        <fullName evidence="3">glucuronosyltransferase</fullName>
        <ecNumber evidence="3">2.4.1.17</ecNumber>
    </recommendedName>
</protein>
<dbReference type="Pfam" id="PF00201">
    <property type="entry name" value="UDPGT"/>
    <property type="match status" value="2"/>
</dbReference>
<keyword evidence="5" id="KW-0808">Transferase</keyword>
<feature type="non-terminal residue" evidence="12">
    <location>
        <position position="1"/>
    </location>
</feature>
<evidence type="ECO:0000256" key="10">
    <source>
        <dbReference type="ARBA" id="ARBA00023136"/>
    </source>
</evidence>
<dbReference type="InterPro" id="IPR050271">
    <property type="entry name" value="UDP-glycosyltransferase"/>
</dbReference>
<dbReference type="GO" id="GO:0015020">
    <property type="term" value="F:glucuronosyltransferase activity"/>
    <property type="evidence" value="ECO:0007669"/>
    <property type="project" value="UniProtKB-EC"/>
</dbReference>
<evidence type="ECO:0000313" key="13">
    <source>
        <dbReference type="Proteomes" id="UP000551758"/>
    </source>
</evidence>
<evidence type="ECO:0000256" key="2">
    <source>
        <dbReference type="ARBA" id="ARBA00009995"/>
    </source>
</evidence>
<dbReference type="EC" id="2.4.1.17" evidence="3"/>
<evidence type="ECO:0000313" key="12">
    <source>
        <dbReference type="EMBL" id="KAF5926805.1"/>
    </source>
</evidence>
<reference evidence="12 13" key="1">
    <citation type="journal article" date="2020" name="Mol. Biol. Evol.">
        <title>Interspecific Gene Flow and the Evolution of Specialization in Black and White Rhinoceros.</title>
        <authorList>
            <person name="Moodley Y."/>
            <person name="Westbury M.V."/>
            <person name="Russo I.M."/>
            <person name="Gopalakrishnan S."/>
            <person name="Rakotoarivelo A."/>
            <person name="Olsen R.A."/>
            <person name="Prost S."/>
            <person name="Tunstall T."/>
            <person name="Ryder O.A."/>
            <person name="Dalen L."/>
            <person name="Bruford M.W."/>
        </authorList>
    </citation>
    <scope>NUCLEOTIDE SEQUENCE [LARGE SCALE GENOMIC DNA]</scope>
    <source>
        <strain evidence="12">SBR-YM</strain>
        <tissue evidence="12">Skin</tissue>
    </source>
</reference>
<keyword evidence="6" id="KW-0812">Transmembrane</keyword>
<comment type="caution">
    <text evidence="12">The sequence shown here is derived from an EMBL/GenBank/DDBJ whole genome shotgun (WGS) entry which is preliminary data.</text>
</comment>
<dbReference type="GO" id="GO:0005789">
    <property type="term" value="C:endoplasmic reticulum membrane"/>
    <property type="evidence" value="ECO:0007669"/>
    <property type="project" value="UniProtKB-SubCell"/>
</dbReference>
<organism evidence="12 13">
    <name type="scientific">Diceros bicornis minor</name>
    <name type="common">South-central black rhinoceros</name>
    <dbReference type="NCBI Taxonomy" id="77932"/>
    <lineage>
        <taxon>Eukaryota</taxon>
        <taxon>Metazoa</taxon>
        <taxon>Chordata</taxon>
        <taxon>Craniata</taxon>
        <taxon>Vertebrata</taxon>
        <taxon>Euteleostomi</taxon>
        <taxon>Mammalia</taxon>
        <taxon>Eutheria</taxon>
        <taxon>Laurasiatheria</taxon>
        <taxon>Perissodactyla</taxon>
        <taxon>Rhinocerotidae</taxon>
        <taxon>Diceros</taxon>
    </lineage>
</organism>
<dbReference type="CDD" id="cd03784">
    <property type="entry name" value="GT1_Gtf-like"/>
    <property type="match status" value="1"/>
</dbReference>
<keyword evidence="13" id="KW-1185">Reference proteome</keyword>